<gene>
    <name evidence="2" type="ORF">GCM10010449_46740</name>
</gene>
<feature type="transmembrane region" description="Helical" evidence="1">
    <location>
        <begin position="205"/>
        <end position="226"/>
    </location>
</feature>
<feature type="transmembrane region" description="Helical" evidence="1">
    <location>
        <begin position="51"/>
        <end position="73"/>
    </location>
</feature>
<feature type="transmembrane region" description="Helical" evidence="1">
    <location>
        <begin position="94"/>
        <end position="118"/>
    </location>
</feature>
<feature type="transmembrane region" description="Helical" evidence="1">
    <location>
        <begin position="12"/>
        <end position="31"/>
    </location>
</feature>
<feature type="transmembrane region" description="Helical" evidence="1">
    <location>
        <begin position="157"/>
        <end position="176"/>
    </location>
</feature>
<evidence type="ECO:0000256" key="1">
    <source>
        <dbReference type="SAM" id="Phobius"/>
    </source>
</evidence>
<feature type="transmembrane region" description="Helical" evidence="1">
    <location>
        <begin position="130"/>
        <end position="150"/>
    </location>
</feature>
<dbReference type="EMBL" id="BAAAUG010000084">
    <property type="protein sequence ID" value="GAA3119279.1"/>
    <property type="molecule type" value="Genomic_DNA"/>
</dbReference>
<keyword evidence="1" id="KW-1133">Transmembrane helix</keyword>
<comment type="caution">
    <text evidence="2">The sequence shown here is derived from an EMBL/GenBank/DDBJ whole genome shotgun (WGS) entry which is preliminary data.</text>
</comment>
<feature type="transmembrane region" description="Helical" evidence="1">
    <location>
        <begin position="233"/>
        <end position="254"/>
    </location>
</feature>
<keyword evidence="1" id="KW-0812">Transmembrane</keyword>
<evidence type="ECO:0000313" key="3">
    <source>
        <dbReference type="Proteomes" id="UP001501637"/>
    </source>
</evidence>
<keyword evidence="3" id="KW-1185">Reference proteome</keyword>
<keyword evidence="1" id="KW-0472">Membrane</keyword>
<evidence type="ECO:0000313" key="2">
    <source>
        <dbReference type="EMBL" id="GAA3119279.1"/>
    </source>
</evidence>
<dbReference type="Proteomes" id="UP001501637">
    <property type="component" value="Unassembled WGS sequence"/>
</dbReference>
<accession>A0ABP6MNU5</accession>
<name>A0ABP6MNU5_9ACTN</name>
<sequence length="443" mass="47444">MKILTRLRTSGAIWMSPVCLGIILVYFFQSLHLDPGYTGMYTEPKWGPSVVSRVLIAYYAFSYAIASGLGAWEAGRLKRDGVWSLSAARSRYRIAAEALLPGVAAGWLMLLIPLGMAFAEIGTWPTIDSLPLLGMGMILVCVHSIIGFAVGSRLNRIISAPLIAAVTYFLIGGSASRGETLWTRHLSGQFTAGLSFGEIAPLESLLPHILFSGSIAAACCVAWISAWGQLMRIAIRITAAAACVGIMASCVAAVDSWGAVSPLASGHAATECRGTHPRVCAPAAAHLDMKKTQREIAGAITALREAGVDVPTPSTVNDSVVLGRVQRTSTDRVWWMPVSKQAARGEETLRLAAVAHAVQFPCNRTDAVNSRSAMLWAATVAGADRPYLTWQKSEVQQYANGDEVLEVVQRRVSTARKLSHAEQSAWYAKEIKKACTNAGKDGT</sequence>
<proteinExistence type="predicted"/>
<evidence type="ECO:0008006" key="4">
    <source>
        <dbReference type="Google" id="ProtNLM"/>
    </source>
</evidence>
<reference evidence="3" key="1">
    <citation type="journal article" date="2019" name="Int. J. Syst. Evol. Microbiol.">
        <title>The Global Catalogue of Microorganisms (GCM) 10K type strain sequencing project: providing services to taxonomists for standard genome sequencing and annotation.</title>
        <authorList>
            <consortium name="The Broad Institute Genomics Platform"/>
            <consortium name="The Broad Institute Genome Sequencing Center for Infectious Disease"/>
            <person name="Wu L."/>
            <person name="Ma J."/>
        </authorList>
    </citation>
    <scope>NUCLEOTIDE SEQUENCE [LARGE SCALE GENOMIC DNA]</scope>
    <source>
        <strain evidence="3">JCM 9092</strain>
    </source>
</reference>
<organism evidence="2 3">
    <name type="scientific">Streptomyces rectiviolaceus</name>
    <dbReference type="NCBI Taxonomy" id="332591"/>
    <lineage>
        <taxon>Bacteria</taxon>
        <taxon>Bacillati</taxon>
        <taxon>Actinomycetota</taxon>
        <taxon>Actinomycetes</taxon>
        <taxon>Kitasatosporales</taxon>
        <taxon>Streptomycetaceae</taxon>
        <taxon>Streptomyces</taxon>
    </lineage>
</organism>
<protein>
    <recommendedName>
        <fullName evidence="4">ABC transporter permease</fullName>
    </recommendedName>
</protein>
<dbReference type="RefSeq" id="WP_344523463.1">
    <property type="nucleotide sequence ID" value="NZ_BAAAUG010000084.1"/>
</dbReference>